<dbReference type="Proteomes" id="UP000767334">
    <property type="component" value="Unassembled WGS sequence"/>
</dbReference>
<proteinExistence type="inferred from homology"/>
<evidence type="ECO:0000256" key="4">
    <source>
        <dbReference type="ARBA" id="ARBA00023239"/>
    </source>
</evidence>
<comment type="caution">
    <text evidence="7">The sequence shown here is derived from an EMBL/GenBank/DDBJ whole genome shotgun (WGS) entry which is preliminary data.</text>
</comment>
<dbReference type="InterPro" id="IPR004839">
    <property type="entry name" value="Aminotransferase_I/II_large"/>
</dbReference>
<sequence>MNRLVKCGLENRIGSDCLKWDGLRERFGNEDLIAMWVADMDFKTPQPVIDALKERVEHGIFGYHMIPDSYYEAFINWEKEKHGYDIKREWIRFSPGVVPALFWFINILTNPGDSCIVMGPVYYPFHHAIEENNRKLIFNNLKNNNGIYTIDFESFERDIIENKVKLFILSSPHNPVGRVWTKEELKKALDICKANNVFVLADEIHQDIIIGDKKQIPAATVGDYDNILVTLTAATKTFNLAACQNSFVIIPDNKIRERFDEYFKSIGGDCGNIFGYIAVEAAYRYGEEWLNEILAKIKENYEYTKEILSMHLPHVVISPLEGTYLAWYDFSYYINEKDIKNFFQYKCNLAVDYGSWFGEAGKGHIRINLATERKIVEEAMNNIIKQLL</sequence>
<gene>
    <name evidence="7" type="ORF">H6A19_14880</name>
</gene>
<dbReference type="InterPro" id="IPR027619">
    <property type="entry name" value="C-S_lyase_PatB-like"/>
</dbReference>
<dbReference type="Gene3D" id="3.40.640.10">
    <property type="entry name" value="Type I PLP-dependent aspartate aminotransferase-like (Major domain)"/>
    <property type="match status" value="1"/>
</dbReference>
<reference evidence="7 8" key="1">
    <citation type="journal article" date="2021" name="Sci. Rep.">
        <title>The distribution of antibiotic resistance genes in chicken gut microbiota commensals.</title>
        <authorList>
            <person name="Juricova H."/>
            <person name="Matiasovicova J."/>
            <person name="Kubasova T."/>
            <person name="Cejkova D."/>
            <person name="Rychlik I."/>
        </authorList>
    </citation>
    <scope>NUCLEOTIDE SEQUENCE [LARGE SCALE GENOMIC DNA]</scope>
    <source>
        <strain evidence="7 8">An435</strain>
    </source>
</reference>
<dbReference type="PANTHER" id="PTHR43525:SF1">
    <property type="entry name" value="PROTEIN MALY"/>
    <property type="match status" value="1"/>
</dbReference>
<evidence type="ECO:0000259" key="6">
    <source>
        <dbReference type="Pfam" id="PF00155"/>
    </source>
</evidence>
<keyword evidence="8" id="KW-1185">Reference proteome</keyword>
<dbReference type="RefSeq" id="WP_195516692.1">
    <property type="nucleotide sequence ID" value="NZ_JACJLL010000133.1"/>
</dbReference>
<dbReference type="NCBIfam" id="TIGR04350">
    <property type="entry name" value="C_S_lyase_PatB"/>
    <property type="match status" value="1"/>
</dbReference>
<dbReference type="SUPFAM" id="SSF53383">
    <property type="entry name" value="PLP-dependent transferases"/>
    <property type="match status" value="1"/>
</dbReference>
<dbReference type="InterPro" id="IPR051798">
    <property type="entry name" value="Class-II_PLP-Dep_Aminotrans"/>
</dbReference>
<dbReference type="InterPro" id="IPR015424">
    <property type="entry name" value="PyrdxlP-dep_Trfase"/>
</dbReference>
<dbReference type="InterPro" id="IPR015422">
    <property type="entry name" value="PyrdxlP-dep_Trfase_small"/>
</dbReference>
<keyword evidence="7" id="KW-0032">Aminotransferase</keyword>
<feature type="domain" description="Aminotransferase class I/classII large" evidence="6">
    <location>
        <begin position="37"/>
        <end position="382"/>
    </location>
</feature>
<evidence type="ECO:0000256" key="1">
    <source>
        <dbReference type="ARBA" id="ARBA00001933"/>
    </source>
</evidence>
<evidence type="ECO:0000256" key="3">
    <source>
        <dbReference type="ARBA" id="ARBA00022898"/>
    </source>
</evidence>
<keyword evidence="4" id="KW-0456">Lyase</keyword>
<accession>A0ABS2FJ97</accession>
<dbReference type="PANTHER" id="PTHR43525">
    <property type="entry name" value="PROTEIN MALY"/>
    <property type="match status" value="1"/>
</dbReference>
<keyword evidence="7" id="KW-0808">Transferase</keyword>
<evidence type="ECO:0000256" key="5">
    <source>
        <dbReference type="ARBA" id="ARBA00037974"/>
    </source>
</evidence>
<protein>
    <recommendedName>
        <fullName evidence="2">cysteine-S-conjugate beta-lyase</fullName>
        <ecNumber evidence="2">4.4.1.13</ecNumber>
    </recommendedName>
</protein>
<keyword evidence="3" id="KW-0663">Pyridoxal phosphate</keyword>
<comment type="cofactor">
    <cofactor evidence="1">
        <name>pyridoxal 5'-phosphate</name>
        <dbReference type="ChEBI" id="CHEBI:597326"/>
    </cofactor>
</comment>
<evidence type="ECO:0000256" key="2">
    <source>
        <dbReference type="ARBA" id="ARBA00012224"/>
    </source>
</evidence>
<dbReference type="GO" id="GO:0008483">
    <property type="term" value="F:transaminase activity"/>
    <property type="evidence" value="ECO:0007669"/>
    <property type="project" value="UniProtKB-KW"/>
</dbReference>
<dbReference type="CDD" id="cd00609">
    <property type="entry name" value="AAT_like"/>
    <property type="match status" value="1"/>
</dbReference>
<evidence type="ECO:0000313" key="7">
    <source>
        <dbReference type="EMBL" id="MBM6820598.1"/>
    </source>
</evidence>
<name>A0ABS2FJ97_9CLOT</name>
<comment type="similarity">
    <text evidence="5">Belongs to the class-II pyridoxal-phosphate-dependent aminotransferase family. MalY/PatB cystathionine beta-lyase subfamily.</text>
</comment>
<dbReference type="InterPro" id="IPR015421">
    <property type="entry name" value="PyrdxlP-dep_Trfase_major"/>
</dbReference>
<evidence type="ECO:0000313" key="8">
    <source>
        <dbReference type="Proteomes" id="UP000767334"/>
    </source>
</evidence>
<dbReference type="EC" id="4.4.1.13" evidence="2"/>
<dbReference type="Pfam" id="PF00155">
    <property type="entry name" value="Aminotran_1_2"/>
    <property type="match status" value="1"/>
</dbReference>
<dbReference type="Gene3D" id="3.90.1150.10">
    <property type="entry name" value="Aspartate Aminotransferase, domain 1"/>
    <property type="match status" value="1"/>
</dbReference>
<dbReference type="EMBL" id="JACJLL010000133">
    <property type="protein sequence ID" value="MBM6820598.1"/>
    <property type="molecule type" value="Genomic_DNA"/>
</dbReference>
<organism evidence="7 8">
    <name type="scientific">Clostridium saudiense</name>
    <dbReference type="NCBI Taxonomy" id="1414720"/>
    <lineage>
        <taxon>Bacteria</taxon>
        <taxon>Bacillati</taxon>
        <taxon>Bacillota</taxon>
        <taxon>Clostridia</taxon>
        <taxon>Eubacteriales</taxon>
        <taxon>Clostridiaceae</taxon>
        <taxon>Clostridium</taxon>
    </lineage>
</organism>